<sequence length="218" mass="23378">MSDQLLFTERQNERSRIARILHDHFLQQCQLILCTLQALAARATLSAADRQELDSLARDTDEAMTLGRQLILELRQAGDGVTLAQRLDLLGGALCARARIRFTCTLQPALALRHDAWADDIYILLAEALRNAVRHARAGTISVTSVQTGDGLAVTVADDGIGIPAAILNGSPPSLHFGLTGMRERAQLLGARLEIASHAGGGTSVTLRFDGAPPAVKE</sequence>
<evidence type="ECO:0000313" key="6">
    <source>
        <dbReference type="Proteomes" id="UP000297729"/>
    </source>
</evidence>
<dbReference type="AlphaFoldDB" id="A0A4Y9SQB5"/>
<dbReference type="GO" id="GO:0016020">
    <property type="term" value="C:membrane"/>
    <property type="evidence" value="ECO:0007669"/>
    <property type="project" value="InterPro"/>
</dbReference>
<accession>A0A4Y9SQB5</accession>
<evidence type="ECO:0000256" key="3">
    <source>
        <dbReference type="ARBA" id="ARBA00023012"/>
    </source>
</evidence>
<dbReference type="RefSeq" id="WP_135201152.1">
    <property type="nucleotide sequence ID" value="NZ_SPVG01000080.1"/>
</dbReference>
<evidence type="ECO:0000313" key="5">
    <source>
        <dbReference type="EMBL" id="TFW26291.1"/>
    </source>
</evidence>
<dbReference type="Pfam" id="PF07730">
    <property type="entry name" value="HisKA_3"/>
    <property type="match status" value="1"/>
</dbReference>
<dbReference type="InterPro" id="IPR050482">
    <property type="entry name" value="Sensor_HK_TwoCompSys"/>
</dbReference>
<dbReference type="GO" id="GO:0000155">
    <property type="term" value="F:phosphorelay sensor kinase activity"/>
    <property type="evidence" value="ECO:0007669"/>
    <property type="project" value="InterPro"/>
</dbReference>
<proteinExistence type="predicted"/>
<keyword evidence="3" id="KW-0902">Two-component regulatory system</keyword>
<dbReference type="PANTHER" id="PTHR24421">
    <property type="entry name" value="NITRATE/NITRITE SENSOR PROTEIN NARX-RELATED"/>
    <property type="match status" value="1"/>
</dbReference>
<dbReference type="CDD" id="cd16917">
    <property type="entry name" value="HATPase_UhpB-NarQ-NarX-like"/>
    <property type="match status" value="1"/>
</dbReference>
<keyword evidence="6" id="KW-1185">Reference proteome</keyword>
<dbReference type="OrthoDB" id="5384984at2"/>
<name>A0A4Y9SQB5_9BURK</name>
<gene>
    <name evidence="5" type="ORF">E4L98_08610</name>
</gene>
<dbReference type="Gene3D" id="3.30.565.10">
    <property type="entry name" value="Histidine kinase-like ATPase, C-terminal domain"/>
    <property type="match status" value="1"/>
</dbReference>
<dbReference type="EMBL" id="SPVG01000080">
    <property type="protein sequence ID" value="TFW26291.1"/>
    <property type="molecule type" value="Genomic_DNA"/>
</dbReference>
<dbReference type="PROSITE" id="PS50109">
    <property type="entry name" value="HIS_KIN"/>
    <property type="match status" value="1"/>
</dbReference>
<dbReference type="SMART" id="SM00387">
    <property type="entry name" value="HATPase_c"/>
    <property type="match status" value="1"/>
</dbReference>
<dbReference type="Gene3D" id="1.20.5.1930">
    <property type="match status" value="1"/>
</dbReference>
<dbReference type="GO" id="GO:0046983">
    <property type="term" value="F:protein dimerization activity"/>
    <property type="evidence" value="ECO:0007669"/>
    <property type="project" value="InterPro"/>
</dbReference>
<dbReference type="InterPro" id="IPR005467">
    <property type="entry name" value="His_kinase_dom"/>
</dbReference>
<dbReference type="Proteomes" id="UP000297729">
    <property type="component" value="Unassembled WGS sequence"/>
</dbReference>
<keyword evidence="1" id="KW-0808">Transferase</keyword>
<evidence type="ECO:0000256" key="1">
    <source>
        <dbReference type="ARBA" id="ARBA00022679"/>
    </source>
</evidence>
<keyword evidence="2" id="KW-0418">Kinase</keyword>
<dbReference type="InterPro" id="IPR003594">
    <property type="entry name" value="HATPase_dom"/>
</dbReference>
<organism evidence="5 6">
    <name type="scientific">Duganella callida</name>
    <dbReference type="NCBI Taxonomy" id="2561932"/>
    <lineage>
        <taxon>Bacteria</taxon>
        <taxon>Pseudomonadati</taxon>
        <taxon>Pseudomonadota</taxon>
        <taxon>Betaproteobacteria</taxon>
        <taxon>Burkholderiales</taxon>
        <taxon>Oxalobacteraceae</taxon>
        <taxon>Telluria group</taxon>
        <taxon>Duganella</taxon>
    </lineage>
</organism>
<evidence type="ECO:0000256" key="2">
    <source>
        <dbReference type="ARBA" id="ARBA00022777"/>
    </source>
</evidence>
<comment type="caution">
    <text evidence="5">The sequence shown here is derived from an EMBL/GenBank/DDBJ whole genome shotgun (WGS) entry which is preliminary data.</text>
</comment>
<dbReference type="InterPro" id="IPR011712">
    <property type="entry name" value="Sig_transdc_His_kin_sub3_dim/P"/>
</dbReference>
<feature type="domain" description="Histidine kinase" evidence="4">
    <location>
        <begin position="124"/>
        <end position="213"/>
    </location>
</feature>
<evidence type="ECO:0000259" key="4">
    <source>
        <dbReference type="PROSITE" id="PS50109"/>
    </source>
</evidence>
<dbReference type="InterPro" id="IPR036890">
    <property type="entry name" value="HATPase_C_sf"/>
</dbReference>
<protein>
    <recommendedName>
        <fullName evidence="4">Histidine kinase domain-containing protein</fullName>
    </recommendedName>
</protein>
<dbReference type="Pfam" id="PF02518">
    <property type="entry name" value="HATPase_c"/>
    <property type="match status" value="1"/>
</dbReference>
<reference evidence="5 6" key="1">
    <citation type="submission" date="2019-03" db="EMBL/GenBank/DDBJ databases">
        <title>Draft Genome Sequence of Duganella callidus sp. nov., a Novel Duganella Species Isolated from Cultivated Soil.</title>
        <authorList>
            <person name="Raths R."/>
            <person name="Peta V."/>
            <person name="Bucking H."/>
        </authorList>
    </citation>
    <scope>NUCLEOTIDE SEQUENCE [LARGE SCALE GENOMIC DNA]</scope>
    <source>
        <strain evidence="5 6">DN04</strain>
    </source>
</reference>
<dbReference type="SUPFAM" id="SSF55874">
    <property type="entry name" value="ATPase domain of HSP90 chaperone/DNA topoisomerase II/histidine kinase"/>
    <property type="match status" value="1"/>
</dbReference>